<evidence type="ECO:0000256" key="2">
    <source>
        <dbReference type="SAM" id="MobiDB-lite"/>
    </source>
</evidence>
<accession>A0A8J4H3D1</accession>
<feature type="compositionally biased region" description="Acidic residues" evidence="2">
    <location>
        <begin position="77"/>
        <end position="86"/>
    </location>
</feature>
<keyword evidence="5" id="KW-1185">Reference proteome</keyword>
<evidence type="ECO:0000259" key="3">
    <source>
        <dbReference type="SMART" id="SM00854"/>
    </source>
</evidence>
<proteinExistence type="inferred from homology"/>
<reference evidence="4" key="1">
    <citation type="submission" date="2021-04" db="EMBL/GenBank/DDBJ databases">
        <title>Draft genome sequence of Xylanibacillus composti strain K13.</title>
        <authorList>
            <person name="Uke A."/>
            <person name="Chhe C."/>
            <person name="Baramee S."/>
            <person name="Kosugi A."/>
        </authorList>
    </citation>
    <scope>NUCLEOTIDE SEQUENCE</scope>
    <source>
        <strain evidence="4">K13</strain>
    </source>
</reference>
<dbReference type="Gene3D" id="3.60.21.10">
    <property type="match status" value="1"/>
</dbReference>
<dbReference type="EMBL" id="BOVK01000013">
    <property type="protein sequence ID" value="GIQ68169.1"/>
    <property type="molecule type" value="Genomic_DNA"/>
</dbReference>
<dbReference type="Pfam" id="PF09587">
    <property type="entry name" value="PGA_cap"/>
    <property type="match status" value="1"/>
</dbReference>
<evidence type="ECO:0000313" key="5">
    <source>
        <dbReference type="Proteomes" id="UP000677918"/>
    </source>
</evidence>
<dbReference type="RefSeq" id="WP_244865003.1">
    <property type="nucleotide sequence ID" value="NZ_BOVK01000013.1"/>
</dbReference>
<name>A0A8J4H3D1_9BACL</name>
<comment type="similarity">
    <text evidence="1">Belongs to the CapA family.</text>
</comment>
<organism evidence="4 5">
    <name type="scientific">Xylanibacillus composti</name>
    <dbReference type="NCBI Taxonomy" id="1572762"/>
    <lineage>
        <taxon>Bacteria</taxon>
        <taxon>Bacillati</taxon>
        <taxon>Bacillota</taxon>
        <taxon>Bacilli</taxon>
        <taxon>Bacillales</taxon>
        <taxon>Paenibacillaceae</taxon>
        <taxon>Xylanibacillus</taxon>
    </lineage>
</organism>
<comment type="caution">
    <text evidence="4">The sequence shown here is derived from an EMBL/GenBank/DDBJ whole genome shotgun (WGS) entry which is preliminary data.</text>
</comment>
<protein>
    <submittedName>
        <fullName evidence="4">Capsular polysaccharide biosynthesis protein</fullName>
    </submittedName>
</protein>
<feature type="compositionally biased region" description="Polar residues" evidence="2">
    <location>
        <begin position="39"/>
        <end position="50"/>
    </location>
</feature>
<dbReference type="SUPFAM" id="SSF56300">
    <property type="entry name" value="Metallo-dependent phosphatases"/>
    <property type="match status" value="1"/>
</dbReference>
<feature type="region of interest" description="Disordered" evidence="2">
    <location>
        <begin position="39"/>
        <end position="87"/>
    </location>
</feature>
<dbReference type="AlphaFoldDB" id="A0A8J4H3D1"/>
<dbReference type="InterPro" id="IPR019079">
    <property type="entry name" value="Capsule_synth_CapA"/>
</dbReference>
<dbReference type="Proteomes" id="UP000677918">
    <property type="component" value="Unassembled WGS sequence"/>
</dbReference>
<gene>
    <name evidence="4" type="ORF">XYCOK13_09930</name>
</gene>
<dbReference type="PANTHER" id="PTHR33393:SF13">
    <property type="entry name" value="PGA BIOSYNTHESIS PROTEIN CAPA"/>
    <property type="match status" value="1"/>
</dbReference>
<sequence length="413" mass="44780">MRKVTSLVFVLAFGAIILIAAAWFMDSYWPIGGSGNDEVASNRTDQNAGTGNAGGDPADDAQSGGKAGSTPEVESPNTDDEIDGGEEGIASGKEIVRLAFVGDVLLGSTVSGLLENYGYDYPYTHVKELLQKPDLTVANLETPITDRGEPVDKTYVYRSSPQALPAFKEAGFDVVNLANNHILDFGAEGLLDTLQYLKEAGIYHVGAGKNGQEAFAPVYVDQDGIRVAFLGFSHVVPTVDWKARNMSEREPTGHPGVADTYDYTRPVETIAKASEQADLVIVLVHWGVEREESPRPYQVDLARRYIDAGADLIVGSHPHVLQSFEQYNGKWIAYSLGNFIFTTNDNPRTWESSILEAACTKDGECELHITPVLTKAAQPVVMEGEEGRALLSRLDALSDGVRIETDGRLVAER</sequence>
<evidence type="ECO:0000313" key="4">
    <source>
        <dbReference type="EMBL" id="GIQ68169.1"/>
    </source>
</evidence>
<dbReference type="CDD" id="cd07381">
    <property type="entry name" value="MPP_CapA"/>
    <property type="match status" value="1"/>
</dbReference>
<dbReference type="InterPro" id="IPR029052">
    <property type="entry name" value="Metallo-depent_PP-like"/>
</dbReference>
<feature type="domain" description="Capsule synthesis protein CapA" evidence="3">
    <location>
        <begin position="97"/>
        <end position="343"/>
    </location>
</feature>
<dbReference type="PANTHER" id="PTHR33393">
    <property type="entry name" value="POLYGLUTAMINE SYNTHESIS ACCESSORY PROTEIN RV0574C-RELATED"/>
    <property type="match status" value="1"/>
</dbReference>
<dbReference type="InterPro" id="IPR052169">
    <property type="entry name" value="CW_Biosynth-Accessory"/>
</dbReference>
<evidence type="ECO:0000256" key="1">
    <source>
        <dbReference type="ARBA" id="ARBA00005662"/>
    </source>
</evidence>
<dbReference type="SMART" id="SM00854">
    <property type="entry name" value="PGA_cap"/>
    <property type="match status" value="1"/>
</dbReference>